<keyword evidence="2" id="KW-1185">Reference proteome</keyword>
<dbReference type="EMBL" id="FUKR01000050">
    <property type="protein sequence ID" value="SJN34257.1"/>
    <property type="molecule type" value="Genomic_DNA"/>
</dbReference>
<dbReference type="AlphaFoldDB" id="A0A1R4JQI5"/>
<evidence type="ECO:0000313" key="2">
    <source>
        <dbReference type="Proteomes" id="UP000196778"/>
    </source>
</evidence>
<protein>
    <submittedName>
        <fullName evidence="1">Uncharacterized protein</fullName>
    </submittedName>
</protein>
<name>A0A1R4JQI5_9MICO</name>
<proteinExistence type="predicted"/>
<evidence type="ECO:0000313" key="1">
    <source>
        <dbReference type="EMBL" id="SJN34257.1"/>
    </source>
</evidence>
<gene>
    <name evidence="1" type="ORF">FM119_08875</name>
</gene>
<reference evidence="2" key="1">
    <citation type="submission" date="2017-02" db="EMBL/GenBank/DDBJ databases">
        <authorList>
            <person name="Dridi B."/>
        </authorList>
    </citation>
    <scope>NUCLEOTIDE SEQUENCE [LARGE SCALE GENOMIC DNA]</scope>
    <source>
        <strain evidence="2">EB411</strain>
    </source>
</reference>
<accession>A0A1R4JQI5</accession>
<sequence>MLQAPRPPWWNDYDHGTTAEDDSLKLDAFAAALAESVARYTDLVWVGTEVTTCDPATVVALYRADAASPLFSQAWTQAELQKNFPGFSSQDRADHVLQNEILPVPARGRSTPQAPLRFTAETVEWV</sequence>
<organism evidence="1 2">
    <name type="scientific">Mycetocola reblochoni REB411</name>
    <dbReference type="NCBI Taxonomy" id="1255698"/>
    <lineage>
        <taxon>Bacteria</taxon>
        <taxon>Bacillati</taxon>
        <taxon>Actinomycetota</taxon>
        <taxon>Actinomycetes</taxon>
        <taxon>Micrococcales</taxon>
        <taxon>Microbacteriaceae</taxon>
        <taxon>Mycetocola</taxon>
    </lineage>
</organism>
<dbReference type="Proteomes" id="UP000196778">
    <property type="component" value="Unassembled WGS sequence"/>
</dbReference>
<dbReference type="RefSeq" id="WP_087137313.1">
    <property type="nucleotide sequence ID" value="NZ_FUKR01000050.1"/>
</dbReference>